<evidence type="ECO:0000256" key="2">
    <source>
        <dbReference type="ARBA" id="ARBA00012438"/>
    </source>
</evidence>
<dbReference type="PANTHER" id="PTHR43547:SF2">
    <property type="entry name" value="HYBRID SIGNAL TRANSDUCTION HISTIDINE KINASE C"/>
    <property type="match status" value="1"/>
</dbReference>
<dbReference type="InterPro" id="IPR036890">
    <property type="entry name" value="HATPase_C_sf"/>
</dbReference>
<dbReference type="SUPFAM" id="SSF47384">
    <property type="entry name" value="Homodimeric domain of signal transducing histidine kinase"/>
    <property type="match status" value="1"/>
</dbReference>
<dbReference type="CDD" id="cd00082">
    <property type="entry name" value="HisKA"/>
    <property type="match status" value="1"/>
</dbReference>
<protein>
    <recommendedName>
        <fullName evidence="2">histidine kinase</fullName>
        <ecNumber evidence="2">2.7.13.3</ecNumber>
    </recommendedName>
</protein>
<dbReference type="InterPro" id="IPR001789">
    <property type="entry name" value="Sig_transdc_resp-reg_receiver"/>
</dbReference>
<proteinExistence type="predicted"/>
<dbReference type="Gene3D" id="1.10.287.130">
    <property type="match status" value="1"/>
</dbReference>
<dbReference type="SUPFAM" id="SSF55874">
    <property type="entry name" value="ATPase domain of HSP90 chaperone/DNA topoisomerase II/histidine kinase"/>
    <property type="match status" value="1"/>
</dbReference>
<feature type="domain" description="Response regulatory" evidence="7">
    <location>
        <begin position="1106"/>
        <end position="1220"/>
    </location>
</feature>
<dbReference type="Pfam" id="PF00072">
    <property type="entry name" value="Response_reg"/>
    <property type="match status" value="1"/>
</dbReference>
<dbReference type="Gene3D" id="2.60.40.10">
    <property type="entry name" value="Immunoglobulins"/>
    <property type="match status" value="1"/>
</dbReference>
<dbReference type="InterPro" id="IPR004358">
    <property type="entry name" value="Sig_transdc_His_kin-like_C"/>
</dbReference>
<evidence type="ECO:0000259" key="6">
    <source>
        <dbReference type="PROSITE" id="PS50109"/>
    </source>
</evidence>
<dbReference type="GO" id="GO:0000155">
    <property type="term" value="F:phosphorelay sensor kinase activity"/>
    <property type="evidence" value="ECO:0007669"/>
    <property type="project" value="InterPro"/>
</dbReference>
<evidence type="ECO:0000256" key="3">
    <source>
        <dbReference type="ARBA" id="ARBA00022553"/>
    </source>
</evidence>
<dbReference type="PRINTS" id="PR00344">
    <property type="entry name" value="BCTRLSENSOR"/>
</dbReference>
<dbReference type="SMART" id="SM00387">
    <property type="entry name" value="HATPase_c"/>
    <property type="match status" value="1"/>
</dbReference>
<evidence type="ECO:0000256" key="4">
    <source>
        <dbReference type="PROSITE-ProRule" id="PRU00169"/>
    </source>
</evidence>
<dbReference type="Gene3D" id="3.40.50.2300">
    <property type="match status" value="1"/>
</dbReference>
<dbReference type="CDD" id="cd17546">
    <property type="entry name" value="REC_hyHK_CKI1_RcsC-like"/>
    <property type="match status" value="1"/>
</dbReference>
<dbReference type="EMBL" id="MWQY01000026">
    <property type="protein sequence ID" value="ORC31191.1"/>
    <property type="molecule type" value="Genomic_DNA"/>
</dbReference>
<dbReference type="InterPro" id="IPR003661">
    <property type="entry name" value="HisK_dim/P_dom"/>
</dbReference>
<dbReference type="FunFam" id="3.30.565.10:FF:000010">
    <property type="entry name" value="Sensor histidine kinase RcsC"/>
    <property type="match status" value="1"/>
</dbReference>
<dbReference type="EC" id="2.7.13.3" evidence="2"/>
<keyword evidence="5" id="KW-0175">Coiled coil</keyword>
<dbReference type="InterPro" id="IPR005467">
    <property type="entry name" value="His_kinase_dom"/>
</dbReference>
<comment type="caution">
    <text evidence="8">The sequence shown here is derived from an EMBL/GenBank/DDBJ whole genome shotgun (WGS) entry which is preliminary data.</text>
</comment>
<dbReference type="InterPro" id="IPR011123">
    <property type="entry name" value="Y_Y_Y"/>
</dbReference>
<accession>A0A1Y1RTV8</accession>
<dbReference type="PROSITE" id="PS50110">
    <property type="entry name" value="RESPONSE_REGULATORY"/>
    <property type="match status" value="1"/>
</dbReference>
<comment type="catalytic activity">
    <reaction evidence="1">
        <text>ATP + protein L-histidine = ADP + protein N-phospho-L-histidine.</text>
        <dbReference type="EC" id="2.7.13.3"/>
    </reaction>
</comment>
<keyword evidence="9" id="KW-1185">Reference proteome</keyword>
<dbReference type="Gene3D" id="2.130.10.10">
    <property type="entry name" value="YVTN repeat-like/Quinoprotein amine dehydrogenase"/>
    <property type="match status" value="5"/>
</dbReference>
<dbReference type="CDD" id="cd16922">
    <property type="entry name" value="HATPase_EvgS-ArcB-TorS-like"/>
    <property type="match status" value="1"/>
</dbReference>
<evidence type="ECO:0000259" key="7">
    <source>
        <dbReference type="PROSITE" id="PS50110"/>
    </source>
</evidence>
<dbReference type="Pfam" id="PF02518">
    <property type="entry name" value="HATPase_c"/>
    <property type="match status" value="1"/>
</dbReference>
<gene>
    <name evidence="8" type="ORF">B4O97_17290</name>
</gene>
<dbReference type="STRING" id="1963862.B4O97_17290"/>
<dbReference type="SMART" id="SM00388">
    <property type="entry name" value="HisKA"/>
    <property type="match status" value="1"/>
</dbReference>
<evidence type="ECO:0000256" key="1">
    <source>
        <dbReference type="ARBA" id="ARBA00000085"/>
    </source>
</evidence>
<dbReference type="Pfam" id="PF07494">
    <property type="entry name" value="Reg_prop"/>
    <property type="match status" value="8"/>
</dbReference>
<feature type="coiled-coil region" evidence="5">
    <location>
        <begin position="823"/>
        <end position="850"/>
    </location>
</feature>
<dbReference type="Proteomes" id="UP000192343">
    <property type="component" value="Unassembled WGS sequence"/>
</dbReference>
<organism evidence="8 9">
    <name type="scientific">Marispirochaeta aestuarii</name>
    <dbReference type="NCBI Taxonomy" id="1963862"/>
    <lineage>
        <taxon>Bacteria</taxon>
        <taxon>Pseudomonadati</taxon>
        <taxon>Spirochaetota</taxon>
        <taxon>Spirochaetia</taxon>
        <taxon>Spirochaetales</taxon>
        <taxon>Spirochaetaceae</taxon>
        <taxon>Marispirochaeta</taxon>
    </lineage>
</organism>
<dbReference type="InterPro" id="IPR003594">
    <property type="entry name" value="HATPase_dom"/>
</dbReference>
<dbReference type="InterPro" id="IPR013783">
    <property type="entry name" value="Ig-like_fold"/>
</dbReference>
<dbReference type="SUPFAM" id="SSF52172">
    <property type="entry name" value="CheY-like"/>
    <property type="match status" value="1"/>
</dbReference>
<feature type="domain" description="Histidine kinase" evidence="6">
    <location>
        <begin position="857"/>
        <end position="1079"/>
    </location>
</feature>
<dbReference type="InterPro" id="IPR015943">
    <property type="entry name" value="WD40/YVTN_repeat-like_dom_sf"/>
</dbReference>
<dbReference type="PANTHER" id="PTHR43547">
    <property type="entry name" value="TWO-COMPONENT HISTIDINE KINASE"/>
    <property type="match status" value="1"/>
</dbReference>
<dbReference type="Pfam" id="PF07495">
    <property type="entry name" value="Y_Y_Y"/>
    <property type="match status" value="1"/>
</dbReference>
<dbReference type="PROSITE" id="PS50109">
    <property type="entry name" value="HIS_KIN"/>
    <property type="match status" value="1"/>
</dbReference>
<name>A0A1Y1RTV8_9SPIO</name>
<reference evidence="8 9" key="1">
    <citation type="submission" date="2017-03" db="EMBL/GenBank/DDBJ databases">
        <title>Draft Genome sequence of Marispirochaeta sp. strain JC444.</title>
        <authorList>
            <person name="Shivani Y."/>
            <person name="Subhash Y."/>
            <person name="Sasikala C."/>
            <person name="Ramana C."/>
        </authorList>
    </citation>
    <scope>NUCLEOTIDE SEQUENCE [LARGE SCALE GENOMIC DNA]</scope>
    <source>
        <strain evidence="8 9">JC444</strain>
    </source>
</reference>
<sequence>MFFSFSPLRAVPIPEHFRFDSFTTEDGLANSSVSRIIQDRDGIIWIATQAGLNKFDGYTFTHYEHDPFNENSLSHNLVQTMYLDGDGSLWVGTYGGLNHFDPVSDTFTRYINVPGDDTSLSNNIVTAVSRDTRGTLWVGTLGGLNRFNEEAELFIRYLPGQDREKSLANGVVRDFMLDLEGNLWIGTNGGLCLYSYDSDDFTVYRHDPDNPDSLPSPYVMTMIQNPEDPERFWVGTWGGGVSEFHIPSGSVRDFDLPKKEVYRILYDSRGRLWIGTWGGGLIVLNPRNENLVHVTASSQKSSHGLLHNVVYSLMEDSSGMIWIGTNGGGINTYEDWKNQYASIIPDAESPSSLAPGKVEALLQDPDGTLWSGIYSGGLNRRYPESGKIRRYTHDPEDPFSLSNDIVNALLRDSRGTLWVGTNEGLNIYIPEDDNFKRVLADGTALTPPEDTIFELYEDSSGGIWLGTNIAGAVRMDPASGLYRHYTHDPDDPGSLSDNLVRTILEDPDGTVWIGTNNGLNRLDPSGGQFKRYLYNPDDPAGLSNSNIRALVRDTSGILWIATSGGGLNRYHPETDSFSYVSRRDGLLSNHILNMVEGRPGELWMNTTRGVSVYDISSESFRTIDASTGLLSDELANGLHVGPGGKIYIGSINGITSIQETPDESEMFIPPISLVRFEVLGEERSLENGDDGVFTECTLEASDSLISFQFSALDYSAPERNQYAYKLEGFDSDWIRAGSRNYVSYTNLDPGRYTLRVIGAGSRGNWNHQGISIPLRVLPPWYLSVWAKMLYALTFLLLVLSLLHFNQIKQRKAEERYLEQARLNRELDRKVRERTAEIERAKQVAEEATRAKSLFLANMSHEIRTPLNGIFGMLSLLSRTKLNSDQQEYLENSKSAVGNLNSLINDLLDIERIESGKIRIENAPFSVAQAAEYVRTLFEQGAAEKGIDLTLKLDLPSDLDVVMGDRNRFIQIVSNLVGNAVKYTEQGSILFVVATEKKNDQEIRCEVTVQDTGIGMPDDQLHRIFDSFSQLDMGYGKASKGAGLGLAIVKQLAEAMGGTVSVSSQLGRGSTFLATLLFSPAPEGSGYQEEKPDQGEQFSLAKDGQLRVLVCEDEAINRIYISKFLQSKGYEVDLATNGNEALDRAREGAYSLILMDIGMPGINGLEAAGQLRALGMNTPILALTAHTFSEDIQRCLEAGMNDFVAKPINEQTLLSKIRTWIKNPVQT</sequence>
<dbReference type="InterPro" id="IPR011006">
    <property type="entry name" value="CheY-like_superfamily"/>
</dbReference>
<dbReference type="InterPro" id="IPR036097">
    <property type="entry name" value="HisK_dim/P_sf"/>
</dbReference>
<evidence type="ECO:0000256" key="5">
    <source>
        <dbReference type="SAM" id="Coils"/>
    </source>
</evidence>
<dbReference type="SUPFAM" id="SSF63825">
    <property type="entry name" value="YWTD domain"/>
    <property type="match status" value="1"/>
</dbReference>
<dbReference type="SUPFAM" id="SSF63829">
    <property type="entry name" value="Calcium-dependent phosphotriesterase"/>
    <property type="match status" value="3"/>
</dbReference>
<evidence type="ECO:0000313" key="8">
    <source>
        <dbReference type="EMBL" id="ORC31191.1"/>
    </source>
</evidence>
<keyword evidence="3 4" id="KW-0597">Phosphoprotein</keyword>
<dbReference type="InterPro" id="IPR011110">
    <property type="entry name" value="Reg_prop"/>
</dbReference>
<dbReference type="Gene3D" id="3.30.565.10">
    <property type="entry name" value="Histidine kinase-like ATPase, C-terminal domain"/>
    <property type="match status" value="1"/>
</dbReference>
<dbReference type="SMART" id="SM00448">
    <property type="entry name" value="REC"/>
    <property type="match status" value="1"/>
</dbReference>
<feature type="modified residue" description="4-aspartylphosphate" evidence="4">
    <location>
        <position position="1155"/>
    </location>
</feature>
<evidence type="ECO:0000313" key="9">
    <source>
        <dbReference type="Proteomes" id="UP000192343"/>
    </source>
</evidence>
<keyword evidence="8" id="KW-0808">Transferase</keyword>
<dbReference type="AlphaFoldDB" id="A0A1Y1RTV8"/>
<keyword evidence="8" id="KW-0418">Kinase</keyword>
<dbReference type="Pfam" id="PF00512">
    <property type="entry name" value="HisKA"/>
    <property type="match status" value="1"/>
</dbReference>